<evidence type="ECO:0000313" key="8">
    <source>
        <dbReference type="EMBL" id="AKU07028.1"/>
    </source>
</evidence>
<protein>
    <submittedName>
        <fullName evidence="8">Membrane protein</fullName>
    </submittedName>
</protein>
<gene>
    <name evidence="8" type="ORF">ABY42_04450</name>
    <name evidence="9" type="ORF">HfgLR_04690</name>
</gene>
<evidence type="ECO:0000259" key="7">
    <source>
        <dbReference type="Pfam" id="PF09335"/>
    </source>
</evidence>
<keyword evidence="5 6" id="KW-0472">Membrane</keyword>
<dbReference type="KEGG" id="hgi:ABY42_04450"/>
<dbReference type="PANTHER" id="PTHR12677:SF59">
    <property type="entry name" value="GOLGI APPARATUS MEMBRANE PROTEIN TVP38-RELATED"/>
    <property type="match status" value="1"/>
</dbReference>
<reference evidence="9" key="3">
    <citation type="journal article" date="2021" name="Front. Microbiol.">
        <title>Cellular and Genomic Properties of Haloferax gibbonsii LR2-5, the Host of Euryarchaeal Virus HFTV1.</title>
        <authorList>
            <person name="Tittes C."/>
            <person name="Schwarzer S."/>
            <person name="Pfeiffer F."/>
            <person name="Dyall-Smith M."/>
            <person name="Rodriguez-Franco M."/>
            <person name="Oksanen H.M."/>
            <person name="Quax T.E.F."/>
        </authorList>
    </citation>
    <scope>NUCLEOTIDE SEQUENCE</scope>
    <source>
        <strain evidence="9">LR2-5</strain>
    </source>
</reference>
<dbReference type="EMBL" id="CP011947">
    <property type="protein sequence ID" value="AKU07028.1"/>
    <property type="molecule type" value="Genomic_DNA"/>
</dbReference>
<dbReference type="AlphaFoldDB" id="A0A0K1IRT4"/>
<dbReference type="PANTHER" id="PTHR12677">
    <property type="entry name" value="GOLGI APPARATUS MEMBRANE PROTEIN TVP38-RELATED"/>
    <property type="match status" value="1"/>
</dbReference>
<dbReference type="GeneID" id="59458599"/>
<feature type="transmembrane region" description="Helical" evidence="6">
    <location>
        <begin position="88"/>
        <end position="113"/>
    </location>
</feature>
<dbReference type="InterPro" id="IPR032816">
    <property type="entry name" value="VTT_dom"/>
</dbReference>
<evidence type="ECO:0000256" key="4">
    <source>
        <dbReference type="ARBA" id="ARBA00022989"/>
    </source>
</evidence>
<dbReference type="GO" id="GO:0005886">
    <property type="term" value="C:plasma membrane"/>
    <property type="evidence" value="ECO:0007669"/>
    <property type="project" value="UniProtKB-SubCell"/>
</dbReference>
<proteinExistence type="predicted"/>
<evidence type="ECO:0000313" key="10">
    <source>
        <dbReference type="Proteomes" id="UP000066124"/>
    </source>
</evidence>
<feature type="transmembrane region" description="Helical" evidence="6">
    <location>
        <begin position="202"/>
        <end position="220"/>
    </location>
</feature>
<evidence type="ECO:0000313" key="9">
    <source>
        <dbReference type="EMBL" id="QOS11082.1"/>
    </source>
</evidence>
<evidence type="ECO:0000256" key="6">
    <source>
        <dbReference type="SAM" id="Phobius"/>
    </source>
</evidence>
<dbReference type="PATRIC" id="fig|35746.4.peg.946"/>
<evidence type="ECO:0000256" key="1">
    <source>
        <dbReference type="ARBA" id="ARBA00004651"/>
    </source>
</evidence>
<dbReference type="Pfam" id="PF09335">
    <property type="entry name" value="VTT_dom"/>
    <property type="match status" value="1"/>
</dbReference>
<feature type="transmembrane region" description="Helical" evidence="6">
    <location>
        <begin position="48"/>
        <end position="68"/>
    </location>
</feature>
<dbReference type="RefSeq" id="WP_004972373.1">
    <property type="nucleotide sequence ID" value="NZ_CP011947.1"/>
</dbReference>
<reference evidence="8" key="2">
    <citation type="submission" date="2015-06" db="EMBL/GenBank/DDBJ databases">
        <authorList>
            <person name="Hoefler B.C."/>
            <person name="Straight P.D."/>
        </authorList>
    </citation>
    <scope>NUCLEOTIDE SEQUENCE [LARGE SCALE GENOMIC DNA]</scope>
    <source>
        <strain evidence="8">ARA6</strain>
    </source>
</reference>
<comment type="subcellular location">
    <subcellularLocation>
        <location evidence="1">Cell membrane</location>
        <topology evidence="1">Multi-pass membrane protein</topology>
    </subcellularLocation>
</comment>
<dbReference type="EMBL" id="CP063205">
    <property type="protein sequence ID" value="QOS11082.1"/>
    <property type="molecule type" value="Genomic_DNA"/>
</dbReference>
<name>A0A0K1IRT4_HALGI</name>
<keyword evidence="2" id="KW-1003">Cell membrane</keyword>
<evidence type="ECO:0000256" key="2">
    <source>
        <dbReference type="ARBA" id="ARBA00022475"/>
    </source>
</evidence>
<dbReference type="Proteomes" id="UP000663064">
    <property type="component" value="Chromosome"/>
</dbReference>
<feature type="transmembrane region" description="Helical" evidence="6">
    <location>
        <begin position="15"/>
        <end position="36"/>
    </location>
</feature>
<evidence type="ECO:0000256" key="3">
    <source>
        <dbReference type="ARBA" id="ARBA00022692"/>
    </source>
</evidence>
<accession>A0A0K1IRT4</accession>
<dbReference type="InterPro" id="IPR015414">
    <property type="entry name" value="TMEM64"/>
</dbReference>
<feature type="domain" description="VTT" evidence="7">
    <location>
        <begin position="76"/>
        <end position="193"/>
    </location>
</feature>
<reference evidence="10" key="1">
    <citation type="journal article" date="2015" name="J. Biotechnol.">
        <title>Complete genome sequence of Haloferax gibbonsii strain ARA6, a potential producer of polyhydroxyalkanoates and halocins isolated from Araruama, Rio de Janeiro, Brasil.</title>
        <authorList>
            <person name="Pinto L.H."/>
            <person name="D'Alincourt Carvalho-Assef A.P."/>
            <person name="Vieira R.P."/>
            <person name="Clementino M.M."/>
            <person name="Albano R.M."/>
        </authorList>
    </citation>
    <scope>NUCLEOTIDE SEQUENCE [LARGE SCALE GENOMIC DNA]</scope>
    <source>
        <strain evidence="10">ARA6</strain>
    </source>
</reference>
<sequence>MLSVPELFESPRDRWRTLALAAVVVAVVALAGTTLVDRFPFLANPTALRAWLLGFGALAPLAFVGVQIAQVLVAPIPGQALGFASGYLFGALWGTVYSMVGIVLGTALAVGIARSLGRPYVERVVTADALSVFDDAMETHGLAVLFLVFLVPGLPDDAICFAAGLTDIPVRRVVLVAAVGRLPGFLLVNLAGAAAADGNAELTAVFVGALLGASVLGYLYRDRLMGALGSLTGQTAGR</sequence>
<organism evidence="8 10">
    <name type="scientific">Haloferax gibbonsii</name>
    <dbReference type="NCBI Taxonomy" id="35746"/>
    <lineage>
        <taxon>Archaea</taxon>
        <taxon>Methanobacteriati</taxon>
        <taxon>Methanobacteriota</taxon>
        <taxon>Stenosarchaea group</taxon>
        <taxon>Halobacteria</taxon>
        <taxon>Halobacteriales</taxon>
        <taxon>Haloferacaceae</taxon>
        <taxon>Haloferax</taxon>
    </lineage>
</organism>
<dbReference type="Proteomes" id="UP000066124">
    <property type="component" value="Chromosome"/>
</dbReference>
<evidence type="ECO:0000256" key="5">
    <source>
        <dbReference type="ARBA" id="ARBA00023136"/>
    </source>
</evidence>
<feature type="transmembrane region" description="Helical" evidence="6">
    <location>
        <begin position="173"/>
        <end position="196"/>
    </location>
</feature>
<keyword evidence="4 6" id="KW-1133">Transmembrane helix</keyword>
<keyword evidence="3 6" id="KW-0812">Transmembrane</keyword>